<feature type="transmembrane region" description="Helical" evidence="5">
    <location>
        <begin position="1352"/>
        <end position="1373"/>
    </location>
</feature>
<feature type="compositionally biased region" description="Low complexity" evidence="4">
    <location>
        <begin position="1162"/>
        <end position="1180"/>
    </location>
</feature>
<dbReference type="NCBIfam" id="TIGR02481">
    <property type="entry name" value="hemeryth_dom"/>
    <property type="match status" value="1"/>
</dbReference>
<keyword evidence="8" id="KW-1185">Reference proteome</keyword>
<dbReference type="InterPro" id="IPR012827">
    <property type="entry name" value="Hemerythrin_metal-bd"/>
</dbReference>
<evidence type="ECO:0000259" key="6">
    <source>
        <dbReference type="Pfam" id="PF25474"/>
    </source>
</evidence>
<reference evidence="7" key="1">
    <citation type="journal article" date="2022" name="bioRxiv">
        <title>Genomics of Preaxostyla Flagellates Illuminates Evolutionary Transitions and the Path Towards Mitochondrial Loss.</title>
        <authorList>
            <person name="Novak L.V.F."/>
            <person name="Treitli S.C."/>
            <person name="Pyrih J."/>
            <person name="Halakuc P."/>
            <person name="Pipaliya S.V."/>
            <person name="Vacek V."/>
            <person name="Brzon O."/>
            <person name="Soukal P."/>
            <person name="Eme L."/>
            <person name="Dacks J.B."/>
            <person name="Karnkowska A."/>
            <person name="Elias M."/>
            <person name="Hampl V."/>
        </authorList>
    </citation>
    <scope>NUCLEOTIDE SEQUENCE</scope>
    <source>
        <strain evidence="7">RCP-MX</strain>
    </source>
</reference>
<feature type="region of interest" description="Disordered" evidence="4">
    <location>
        <begin position="1036"/>
        <end position="1102"/>
    </location>
</feature>
<evidence type="ECO:0000256" key="2">
    <source>
        <dbReference type="ARBA" id="ARBA00022723"/>
    </source>
</evidence>
<dbReference type="Gene3D" id="1.20.120.50">
    <property type="entry name" value="Hemerythrin-like"/>
    <property type="match status" value="1"/>
</dbReference>
<dbReference type="CDD" id="cd12107">
    <property type="entry name" value="Hemerythrin"/>
    <property type="match status" value="1"/>
</dbReference>
<organism evidence="7 8">
    <name type="scientific">Paratrimastix pyriformis</name>
    <dbReference type="NCBI Taxonomy" id="342808"/>
    <lineage>
        <taxon>Eukaryota</taxon>
        <taxon>Metamonada</taxon>
        <taxon>Preaxostyla</taxon>
        <taxon>Paratrimastigidae</taxon>
        <taxon>Paratrimastix</taxon>
    </lineage>
</organism>
<evidence type="ECO:0000256" key="1">
    <source>
        <dbReference type="ARBA" id="ARBA00010587"/>
    </source>
</evidence>
<evidence type="ECO:0000313" key="8">
    <source>
        <dbReference type="Proteomes" id="UP001141327"/>
    </source>
</evidence>
<sequence length="1772" mass="192124">MAAYQKRINAARLGNEFANVLGSRTNIESRQNNTKVQLPRSFDPAQLVLARNDATESSRDHIDLPQTLHFSKLDEGVFGLYYAMSKDQSQGYKIMNYLNIIIQFLQMISISFNGTQWPLGVAAPYVRAAFSVIDLSISSSSQIALYVVFSLVCLFIIASLVTALVVGVLFRNNKSMPLFPLKVLRVLTISMVTSLYMPCVGIMLALLDCYYIGYPVPMHCVLPDVKCWAVPHVIPSVISIVVLLVFVPFSQFTSLFLFNNDPRKGGLLARPNGRFDFFVVRQPVTVHASSFSGAAAMLAQLLVKLTVVATTKLLTKYHDIRGPVSIIGYFSLALWCLWKQPYYSSHGNALYSALYASSGVSSAFATVAPLVTLGDTAGLVGFWVSYFLVMIIVPCAANILSRVRHRFLWALPRDGRLPAVFTMRRQQTDMSLMSMVSSQSRLPSLSAPMSPTASSNSSTIHPAGAFRLPRYRNASSLERGVRFLQEKQYRKQKDYVAYADFLYMEAFRKQRNNPSLHLSYAIFLLAFRKNFPRCMQQLQQSRQCYPSMDERFAIYVKSKDWEQQTAAGGDLRSANVMSVFTFKRHFSMAQKNHEAAKTALRDFCEALLAAQPDQGRIIDLTAAIVDSEAKARQYYELLLESHSNSVQVLRAYGSLLRDIYHDEDAAKVLLSRADLIEDDQLAARKQNLLPRFVLKLFVVHVTCLVAIIVSSAVGLYSIETVRLSVLGLDNVLAMQTLSANMAIDAKVLMAHWAALAPTNSTTLLIQGGLGSSLNGTVLQTVTEAREGLVAAAMQMRVLQYDLIKGLPPILASVFLETQDLTTYTFVTLDGANIGQRTLVSSLSSALDRYAELALDLAAQPLGTNVFFSDAQYLVANQPTGLGEYMKDTGQGFSDYLKAWVVAIEVILIATDVLAAALIAFVLVGFFASTTVKLAKGRDLALAHVLSIPKSTVRGMLQVLTAEPLDEAAAHAPRVRASLVDSTDTADPATPSPLELLPPPDRPAPAAATAAAATGPDPIASPPNLSLVPAMASPLLPLALPPESERDQQPLPGGPDLGPQPSTRLPADMGTHVSMEPPTLADPSSAPEASAATTAGATPVTGQSVLNASRFTAVGGEEPILPGPEPSPALTEWMSITPADPAEEAAPLPGSITPHPSSTNPIEQETAPLAEQEAAPLALQEDVSQMLQEPAVRDHPQEPEPPAAADEQPSSEQPPLELVPPASSFDLPFHAPGSVDHSRDASSLARAGSTHRGDTASPSVASTPPPMLKAASRSTSRVGAPADRYAPSLPQSGSRGGLQAAIGKAQEVGDSILQRTLSVQKQELLEHHCKEAAARSREYCGYARLACRMPVSVRLRIIIGTQLMLISLILSAIFTVSAQDAVASVGHPMALCGQQETQVAVVRLLATQLLFNSSLPLLDNPANPAATSPVWRDLSHLSNDRAALQRLLADEIDYLERLNFRLLYGTDASNATGDPVLDSKPFRRTIGEWSARETLLNTPQACLMRNETDCVAGRIRGLDGTLVGLAPLLARYMDAARQLSALPPGELTPTNPYFEFLFSAARYDLGDGMRTWTTSFDDQSEDDRSNASGMLTGWLAGDIVIIAFAFLAVLLPIKGLLWGEAHKTSKMFELFPEDAEPVRIVEWSDAYRVGLPALDADHQALVDLVRRLMEALAADDLEDSVPLVDQVWTAMSASLEAEERLMRAHRYPQRAAHLLAHATISSGLKRALEAIKTGQGGDGLLLQRLINDWLTGHVDQSDRAVARFLSAGPAATV</sequence>
<feature type="transmembrane region" description="Helical" evidence="5">
    <location>
        <begin position="94"/>
        <end position="112"/>
    </location>
</feature>
<feature type="transmembrane region" description="Helical" evidence="5">
    <location>
        <begin position="320"/>
        <end position="338"/>
    </location>
</feature>
<feature type="compositionally biased region" description="Low complexity" evidence="4">
    <location>
        <begin position="1137"/>
        <end position="1148"/>
    </location>
</feature>
<keyword evidence="5" id="KW-0472">Membrane</keyword>
<dbReference type="PANTHER" id="PTHR31600:SF2">
    <property type="entry name" value="GAMETE ENRICHED GENE 10 PROTEIN-RELATED"/>
    <property type="match status" value="1"/>
</dbReference>
<feature type="transmembrane region" description="Helical" evidence="5">
    <location>
        <begin position="143"/>
        <end position="170"/>
    </location>
</feature>
<protein>
    <recommendedName>
        <fullName evidence="6">TmcB/TmcC TPR repeats domain-containing protein</fullName>
    </recommendedName>
</protein>
<evidence type="ECO:0000256" key="5">
    <source>
        <dbReference type="SAM" id="Phobius"/>
    </source>
</evidence>
<feature type="compositionally biased region" description="Low complexity" evidence="4">
    <location>
        <begin position="1003"/>
        <end position="1017"/>
    </location>
</feature>
<feature type="transmembrane region" description="Helical" evidence="5">
    <location>
        <begin position="350"/>
        <end position="371"/>
    </location>
</feature>
<keyword evidence="5" id="KW-1133">Transmembrane helix</keyword>
<keyword evidence="2" id="KW-0479">Metal-binding</keyword>
<feature type="transmembrane region" description="Helical" evidence="5">
    <location>
        <begin position="692"/>
        <end position="718"/>
    </location>
</feature>
<feature type="region of interest" description="Disordered" evidence="4">
    <location>
        <begin position="975"/>
        <end position="1024"/>
    </location>
</feature>
<name>A0ABQ8URY5_9EUKA</name>
<comment type="caution">
    <text evidence="7">The sequence shown here is derived from an EMBL/GenBank/DDBJ whole genome shotgun (WGS) entry which is preliminary data.</text>
</comment>
<dbReference type="Proteomes" id="UP001141327">
    <property type="component" value="Unassembled WGS sequence"/>
</dbReference>
<dbReference type="Pfam" id="PF25474">
    <property type="entry name" value="TPR_TmcB"/>
    <property type="match status" value="1"/>
</dbReference>
<accession>A0ABQ8URY5</accession>
<evidence type="ECO:0000313" key="7">
    <source>
        <dbReference type="EMBL" id="KAJ4461287.1"/>
    </source>
</evidence>
<evidence type="ECO:0000256" key="3">
    <source>
        <dbReference type="ARBA" id="ARBA00023004"/>
    </source>
</evidence>
<dbReference type="InterPro" id="IPR035938">
    <property type="entry name" value="Hemerythrin-like_sf"/>
</dbReference>
<feature type="domain" description="TmcB/TmcC TPR repeats" evidence="6">
    <location>
        <begin position="573"/>
        <end position="680"/>
    </location>
</feature>
<feature type="transmembrane region" description="Helical" evidence="5">
    <location>
        <begin position="898"/>
        <end position="927"/>
    </location>
</feature>
<dbReference type="PANTHER" id="PTHR31600">
    <property type="entry name" value="TINY MACROCYSTS PROTEIN B-RELATED"/>
    <property type="match status" value="1"/>
</dbReference>
<feature type="region of interest" description="Disordered" evidence="4">
    <location>
        <begin position="1114"/>
        <end position="1296"/>
    </location>
</feature>
<feature type="transmembrane region" description="Helical" evidence="5">
    <location>
        <begin position="191"/>
        <end position="213"/>
    </location>
</feature>
<evidence type="ECO:0000256" key="4">
    <source>
        <dbReference type="SAM" id="MobiDB-lite"/>
    </source>
</evidence>
<dbReference type="SUPFAM" id="SSF47188">
    <property type="entry name" value="Hemerythrin-like"/>
    <property type="match status" value="1"/>
</dbReference>
<feature type="transmembrane region" description="Helical" evidence="5">
    <location>
        <begin position="278"/>
        <end position="300"/>
    </location>
</feature>
<feature type="transmembrane region" description="Helical" evidence="5">
    <location>
        <begin position="233"/>
        <end position="258"/>
    </location>
</feature>
<dbReference type="EMBL" id="JAPMOS010000008">
    <property type="protein sequence ID" value="KAJ4461287.1"/>
    <property type="molecule type" value="Genomic_DNA"/>
</dbReference>
<dbReference type="InterPro" id="IPR057352">
    <property type="entry name" value="TPR_TmcB/C"/>
</dbReference>
<keyword evidence="5" id="KW-0812">Transmembrane</keyword>
<feature type="transmembrane region" description="Helical" evidence="5">
    <location>
        <begin position="1593"/>
        <end position="1616"/>
    </location>
</feature>
<comment type="similarity">
    <text evidence="1">Belongs to the hemerythrin family.</text>
</comment>
<keyword evidence="3" id="KW-0408">Iron</keyword>
<gene>
    <name evidence="7" type="ORF">PAPYR_2325</name>
</gene>
<feature type="transmembrane region" description="Helical" evidence="5">
    <location>
        <begin position="377"/>
        <end position="400"/>
    </location>
</feature>
<dbReference type="InterPro" id="IPR052994">
    <property type="entry name" value="Tiny_macrocysts_regulators"/>
</dbReference>
<proteinExistence type="inferred from homology"/>
<feature type="compositionally biased region" description="Low complexity" evidence="4">
    <location>
        <begin position="1080"/>
        <end position="1098"/>
    </location>
</feature>